<dbReference type="AlphaFoldDB" id="A0A084VEE0"/>
<gene>
    <name evidence="1" type="ORF">ZHAS_00003459</name>
</gene>
<name>A0A084VEE0_ANOSI</name>
<organism evidence="1">
    <name type="scientific">Anopheles sinensis</name>
    <name type="common">Mosquito</name>
    <dbReference type="NCBI Taxonomy" id="74873"/>
    <lineage>
        <taxon>Eukaryota</taxon>
        <taxon>Metazoa</taxon>
        <taxon>Ecdysozoa</taxon>
        <taxon>Arthropoda</taxon>
        <taxon>Hexapoda</taxon>
        <taxon>Insecta</taxon>
        <taxon>Pterygota</taxon>
        <taxon>Neoptera</taxon>
        <taxon>Endopterygota</taxon>
        <taxon>Diptera</taxon>
        <taxon>Nematocera</taxon>
        <taxon>Culicoidea</taxon>
        <taxon>Culicidae</taxon>
        <taxon>Anophelinae</taxon>
        <taxon>Anopheles</taxon>
    </lineage>
</organism>
<dbReference type="EMBL" id="ATLV01012271">
    <property type="status" value="NOT_ANNOTATED_CDS"/>
    <property type="molecule type" value="Genomic_DNA"/>
</dbReference>
<reference evidence="1 3" key="1">
    <citation type="journal article" date="2014" name="BMC Genomics">
        <title>Genome sequence of Anopheles sinensis provides insight into genetics basis of mosquito competence for malaria parasites.</title>
        <authorList>
            <person name="Zhou D."/>
            <person name="Zhang D."/>
            <person name="Ding G."/>
            <person name="Shi L."/>
            <person name="Hou Q."/>
            <person name="Ye Y."/>
            <person name="Xu Y."/>
            <person name="Zhou H."/>
            <person name="Xiong C."/>
            <person name="Li S."/>
            <person name="Yu J."/>
            <person name="Hong S."/>
            <person name="Yu X."/>
            <person name="Zou P."/>
            <person name="Chen C."/>
            <person name="Chang X."/>
            <person name="Wang W."/>
            <person name="Lv Y."/>
            <person name="Sun Y."/>
            <person name="Ma L."/>
            <person name="Shen B."/>
            <person name="Zhu C."/>
        </authorList>
    </citation>
    <scope>NUCLEOTIDE SEQUENCE [LARGE SCALE GENOMIC DNA]</scope>
</reference>
<evidence type="ECO:0000313" key="3">
    <source>
        <dbReference type="Proteomes" id="UP000030765"/>
    </source>
</evidence>
<sequence>MTTGVIVVPPIVPCDGYVALVYPSIGPSKLLEELMVMVVVKVFDFNRSKMNCGL</sequence>
<evidence type="ECO:0000313" key="2">
    <source>
        <dbReference type="EnsemblMetazoa" id="ASIC003459-PA"/>
    </source>
</evidence>
<dbReference type="EMBL" id="KE524777">
    <property type="protein sequence ID" value="KFB36334.1"/>
    <property type="molecule type" value="Genomic_DNA"/>
</dbReference>
<protein>
    <submittedName>
        <fullName evidence="1 2">Uncharacterized protein</fullName>
    </submittedName>
</protein>
<proteinExistence type="predicted"/>
<evidence type="ECO:0000313" key="1">
    <source>
        <dbReference type="EMBL" id="KFB36334.1"/>
    </source>
</evidence>
<dbReference type="EnsemblMetazoa" id="ASIC003459-RA">
    <property type="protein sequence ID" value="ASIC003459-PA"/>
    <property type="gene ID" value="ASIC003459"/>
</dbReference>
<reference evidence="2" key="2">
    <citation type="submission" date="2020-05" db="UniProtKB">
        <authorList>
            <consortium name="EnsemblMetazoa"/>
        </authorList>
    </citation>
    <scope>IDENTIFICATION</scope>
</reference>
<accession>A0A084VEE0</accession>
<dbReference type="VEuPathDB" id="VectorBase:ASIC003459"/>
<dbReference type="Proteomes" id="UP000030765">
    <property type="component" value="Unassembled WGS sequence"/>
</dbReference>
<keyword evidence="3" id="KW-1185">Reference proteome</keyword>